<dbReference type="PANTHER" id="PTHR42865">
    <property type="entry name" value="PROTON/GLUTAMATE-ASPARTATE SYMPORTER"/>
    <property type="match status" value="1"/>
</dbReference>
<dbReference type="OrthoDB" id="9766690at2"/>
<dbReference type="GO" id="GO:0005886">
    <property type="term" value="C:plasma membrane"/>
    <property type="evidence" value="ECO:0007669"/>
    <property type="project" value="UniProtKB-SubCell"/>
</dbReference>
<evidence type="ECO:0000256" key="1">
    <source>
        <dbReference type="ARBA" id="ARBA00004651"/>
    </source>
</evidence>
<proteinExistence type="predicted"/>
<dbReference type="GO" id="GO:0015293">
    <property type="term" value="F:symporter activity"/>
    <property type="evidence" value="ECO:0007669"/>
    <property type="project" value="UniProtKB-KW"/>
</dbReference>
<organism evidence="9 10">
    <name type="scientific">Dethiosulfatarculus sandiegensis</name>
    <dbReference type="NCBI Taxonomy" id="1429043"/>
    <lineage>
        <taxon>Bacteria</taxon>
        <taxon>Pseudomonadati</taxon>
        <taxon>Thermodesulfobacteriota</taxon>
        <taxon>Desulfarculia</taxon>
        <taxon>Desulfarculales</taxon>
        <taxon>Desulfarculaceae</taxon>
        <taxon>Dethiosulfatarculus</taxon>
    </lineage>
</organism>
<evidence type="ECO:0000256" key="5">
    <source>
        <dbReference type="ARBA" id="ARBA00022847"/>
    </source>
</evidence>
<dbReference type="RefSeq" id="WP_044351511.1">
    <property type="nucleotide sequence ID" value="NZ_AZAC01000044.1"/>
</dbReference>
<dbReference type="SUPFAM" id="SSF118215">
    <property type="entry name" value="Proton glutamate symport protein"/>
    <property type="match status" value="1"/>
</dbReference>
<protein>
    <submittedName>
        <fullName evidence="9">Sodium:dicarboxylate symporter</fullName>
    </submittedName>
</protein>
<dbReference type="PATRIC" id="fig|1429043.3.peg.4715"/>
<evidence type="ECO:0000256" key="6">
    <source>
        <dbReference type="ARBA" id="ARBA00022989"/>
    </source>
</evidence>
<keyword evidence="4 8" id="KW-0812">Transmembrane</keyword>
<feature type="transmembrane region" description="Helical" evidence="8">
    <location>
        <begin position="148"/>
        <end position="165"/>
    </location>
</feature>
<keyword evidence="3" id="KW-1003">Cell membrane</keyword>
<keyword evidence="2" id="KW-0813">Transport</keyword>
<evidence type="ECO:0000256" key="8">
    <source>
        <dbReference type="SAM" id="Phobius"/>
    </source>
</evidence>
<feature type="transmembrane region" description="Helical" evidence="8">
    <location>
        <begin position="83"/>
        <end position="103"/>
    </location>
</feature>
<comment type="subcellular location">
    <subcellularLocation>
        <location evidence="1">Cell membrane</location>
        <topology evidence="1">Multi-pass membrane protein</topology>
    </subcellularLocation>
</comment>
<dbReference type="AlphaFoldDB" id="A0A0D2HMG4"/>
<dbReference type="InterPro" id="IPR018107">
    <property type="entry name" value="Na-dicarboxylate_symporter_CS"/>
</dbReference>
<accession>A0A0D2HMG4</accession>
<dbReference type="PROSITE" id="PS00714">
    <property type="entry name" value="NA_DICARBOXYL_SYMP_2"/>
    <property type="match status" value="1"/>
</dbReference>
<dbReference type="EMBL" id="AZAC01000044">
    <property type="protein sequence ID" value="KIX11803.1"/>
    <property type="molecule type" value="Genomic_DNA"/>
</dbReference>
<evidence type="ECO:0000256" key="3">
    <source>
        <dbReference type="ARBA" id="ARBA00022475"/>
    </source>
</evidence>
<evidence type="ECO:0000256" key="7">
    <source>
        <dbReference type="ARBA" id="ARBA00023136"/>
    </source>
</evidence>
<name>A0A0D2HMG4_9BACT</name>
<evidence type="ECO:0000313" key="10">
    <source>
        <dbReference type="Proteomes" id="UP000032233"/>
    </source>
</evidence>
<feature type="transmembrane region" description="Helical" evidence="8">
    <location>
        <begin position="186"/>
        <end position="207"/>
    </location>
</feature>
<dbReference type="Proteomes" id="UP000032233">
    <property type="component" value="Unassembled WGS sequence"/>
</dbReference>
<gene>
    <name evidence="9" type="ORF">X474_22265</name>
</gene>
<feature type="transmembrane region" description="Helical" evidence="8">
    <location>
        <begin position="12"/>
        <end position="31"/>
    </location>
</feature>
<feature type="transmembrane region" description="Helical" evidence="8">
    <location>
        <begin position="304"/>
        <end position="325"/>
    </location>
</feature>
<dbReference type="PANTHER" id="PTHR42865:SF7">
    <property type="entry name" value="PROTON_GLUTAMATE-ASPARTATE SYMPORTER"/>
    <property type="match status" value="1"/>
</dbReference>
<feature type="transmembrane region" description="Helical" evidence="8">
    <location>
        <begin position="213"/>
        <end position="237"/>
    </location>
</feature>
<feature type="transmembrane region" description="Helical" evidence="8">
    <location>
        <begin position="332"/>
        <end position="357"/>
    </location>
</feature>
<keyword evidence="5" id="KW-0769">Symport</keyword>
<dbReference type="PROSITE" id="PS00713">
    <property type="entry name" value="NA_DICARBOXYL_SYMP_1"/>
    <property type="match status" value="1"/>
</dbReference>
<keyword evidence="7 8" id="KW-0472">Membrane</keyword>
<evidence type="ECO:0000256" key="2">
    <source>
        <dbReference type="ARBA" id="ARBA00022448"/>
    </source>
</evidence>
<dbReference type="FunCoup" id="A0A0D2HMG4">
    <property type="interactions" value="278"/>
</dbReference>
<dbReference type="STRING" id="1429043.X474_22265"/>
<evidence type="ECO:0000313" key="9">
    <source>
        <dbReference type="EMBL" id="KIX11803.1"/>
    </source>
</evidence>
<keyword evidence="6 8" id="KW-1133">Transmembrane helix</keyword>
<feature type="transmembrane region" description="Helical" evidence="8">
    <location>
        <begin position="51"/>
        <end position="71"/>
    </location>
</feature>
<dbReference type="Pfam" id="PF00375">
    <property type="entry name" value="SDF"/>
    <property type="match status" value="1"/>
</dbReference>
<reference evidence="9 10" key="1">
    <citation type="submission" date="2013-11" db="EMBL/GenBank/DDBJ databases">
        <title>Metagenomic analysis of a methanogenic consortium involved in long chain n-alkane degradation.</title>
        <authorList>
            <person name="Davidova I.A."/>
            <person name="Callaghan A.V."/>
            <person name="Wawrik B."/>
            <person name="Pruitt S."/>
            <person name="Marks C."/>
            <person name="Duncan K.E."/>
            <person name="Suflita J.M."/>
        </authorList>
    </citation>
    <scope>NUCLEOTIDE SEQUENCE [LARGE SCALE GENOMIC DNA]</scope>
    <source>
        <strain evidence="9 10">SPR</strain>
    </source>
</reference>
<dbReference type="InterPro" id="IPR036458">
    <property type="entry name" value="Na:dicarbo_symporter_sf"/>
</dbReference>
<sequence>MTQNRKKMSLPAKMGIALVLGVIAGLIWQWAGWDAHVFKPFGDLFIRLIRMIVIPLVVSSLVAGAAGMDNLRKLGRVASKTLGYYLISTTIAVSLGLFFANIFNPGVGLTLDVSKEVVVKTAENPGIVQVLLNIVPINPLGACADGNLLQIIFISLFFGFALSTLGEKGKPLLRVFELTMDVMIKITHVVMLYAPFGVFALIAYTVGLHGLKVILPLAKVIVIMYAIAFIHVVIVYLPVLKFIAKYPIKSFFKEMREPLLVAFSTCSSGATLPVNMEAVQRMGVSKSTASFTIPLGNTINMDGAAIYLSLAAVFVAQVYGVSLGLSQQLTIILMGILASIGSIGVPAFLLVVITMVFTQVGLPMEGVALIAGIDRIIDMARTTVNILGDATAAVTIAGTEGEFKQQDLANATSQSA</sequence>
<dbReference type="InParanoid" id="A0A0D2HMG4"/>
<dbReference type="FunFam" id="1.10.3860.10:FF:000001">
    <property type="entry name" value="C4-dicarboxylate transport protein"/>
    <property type="match status" value="1"/>
</dbReference>
<dbReference type="PRINTS" id="PR00173">
    <property type="entry name" value="EDTRNSPORT"/>
</dbReference>
<keyword evidence="10" id="KW-1185">Reference proteome</keyword>
<evidence type="ECO:0000256" key="4">
    <source>
        <dbReference type="ARBA" id="ARBA00022692"/>
    </source>
</evidence>
<comment type="caution">
    <text evidence="9">The sequence shown here is derived from an EMBL/GenBank/DDBJ whole genome shotgun (WGS) entry which is preliminary data.</text>
</comment>
<dbReference type="Gene3D" id="1.10.3860.10">
    <property type="entry name" value="Sodium:dicarboxylate symporter"/>
    <property type="match status" value="1"/>
</dbReference>
<dbReference type="InterPro" id="IPR001991">
    <property type="entry name" value="Na-dicarboxylate_symporter"/>
</dbReference>
<dbReference type="GO" id="GO:0006835">
    <property type="term" value="P:dicarboxylic acid transport"/>
    <property type="evidence" value="ECO:0007669"/>
    <property type="project" value="TreeGrafter"/>
</dbReference>